<reference evidence="5" key="1">
    <citation type="journal article" date="2014" name="Int. J. Syst. Evol. Microbiol.">
        <title>Complete genome sequence of Corynebacterium casei LMG S-19264T (=DSM 44701T), isolated from a smear-ripened cheese.</title>
        <authorList>
            <consortium name="US DOE Joint Genome Institute (JGI-PGF)"/>
            <person name="Walter F."/>
            <person name="Albersmeier A."/>
            <person name="Kalinowski J."/>
            <person name="Ruckert C."/>
        </authorList>
    </citation>
    <scope>NUCLEOTIDE SEQUENCE</scope>
    <source>
        <strain evidence="5">KCTC 23732</strain>
    </source>
</reference>
<evidence type="ECO:0000259" key="4">
    <source>
        <dbReference type="SMART" id="SM00796"/>
    </source>
</evidence>
<dbReference type="EMBL" id="BMYS01000010">
    <property type="protein sequence ID" value="GGW87265.1"/>
    <property type="molecule type" value="Genomic_DNA"/>
</dbReference>
<dbReference type="SUPFAM" id="SSF50891">
    <property type="entry name" value="Cyclophilin-like"/>
    <property type="match status" value="1"/>
</dbReference>
<proteinExistence type="predicted"/>
<dbReference type="InterPro" id="IPR003833">
    <property type="entry name" value="CT_C_D"/>
</dbReference>
<keyword evidence="2 5" id="KW-0378">Hydrolase</keyword>
<dbReference type="InterPro" id="IPR029000">
    <property type="entry name" value="Cyclophilin-like_dom_sf"/>
</dbReference>
<dbReference type="SMART" id="SM00796">
    <property type="entry name" value="AHS1"/>
    <property type="match status" value="1"/>
</dbReference>
<dbReference type="Proteomes" id="UP000608345">
    <property type="component" value="Unassembled WGS sequence"/>
</dbReference>
<sequence>MSPTSVPQKNWRFTPEGDACIIIRFSHEGLDTQVSQLCLQAAQSIGNAGLPGINDIVPAFNCVGVHYRASCWGKAPFQNLCQTLDLLLAQPHFPPNAAPEQTVDIPVCYDPEFGIDLEPLARTLECSTEQLIAMHTSRAVRVFMLGFAPGMPYMGLLDRKMDVPRLATPRLAIPAGSVAIANRQTIIYPQTSPGGWHIIGRTPIALFNPESAPHTLLAPGDTVRFKAISKEMFTHLKNSRHEHPGY</sequence>
<comment type="caution">
    <text evidence="5">The sequence shown here is derived from an EMBL/GenBank/DDBJ whole genome shotgun (WGS) entry which is preliminary data.</text>
</comment>
<dbReference type="RefSeq" id="WP_189385018.1">
    <property type="nucleotide sequence ID" value="NZ_BAABFY010000014.1"/>
</dbReference>
<evidence type="ECO:0000256" key="3">
    <source>
        <dbReference type="ARBA" id="ARBA00022840"/>
    </source>
</evidence>
<evidence type="ECO:0000313" key="5">
    <source>
        <dbReference type="EMBL" id="GGW87265.1"/>
    </source>
</evidence>
<dbReference type="AlphaFoldDB" id="A0A918MY89"/>
<keyword evidence="3" id="KW-0067">ATP-binding</keyword>
<organism evidence="5 6">
    <name type="scientific">Advenella faeciporci</name>
    <dbReference type="NCBI Taxonomy" id="797535"/>
    <lineage>
        <taxon>Bacteria</taxon>
        <taxon>Pseudomonadati</taxon>
        <taxon>Pseudomonadota</taxon>
        <taxon>Betaproteobacteria</taxon>
        <taxon>Burkholderiales</taxon>
        <taxon>Alcaligenaceae</taxon>
    </lineage>
</organism>
<keyword evidence="6" id="KW-1185">Reference proteome</keyword>
<accession>A0A918MY89</accession>
<dbReference type="PANTHER" id="PTHR34698">
    <property type="entry name" value="5-OXOPROLINASE SUBUNIT B"/>
    <property type="match status" value="1"/>
</dbReference>
<reference evidence="5" key="2">
    <citation type="submission" date="2020-09" db="EMBL/GenBank/DDBJ databases">
        <authorList>
            <person name="Sun Q."/>
            <person name="Kim S."/>
        </authorList>
    </citation>
    <scope>NUCLEOTIDE SEQUENCE</scope>
    <source>
        <strain evidence="5">KCTC 23732</strain>
    </source>
</reference>
<name>A0A918MY89_9BURK</name>
<evidence type="ECO:0000313" key="6">
    <source>
        <dbReference type="Proteomes" id="UP000608345"/>
    </source>
</evidence>
<dbReference type="SUPFAM" id="SSF160467">
    <property type="entry name" value="PH0987 N-terminal domain-like"/>
    <property type="match status" value="1"/>
</dbReference>
<dbReference type="GO" id="GO:0016787">
    <property type="term" value="F:hydrolase activity"/>
    <property type="evidence" value="ECO:0007669"/>
    <property type="project" value="UniProtKB-KW"/>
</dbReference>
<feature type="domain" description="Carboxyltransferase" evidence="4">
    <location>
        <begin position="11"/>
        <end position="217"/>
    </location>
</feature>
<dbReference type="Gene3D" id="3.30.1360.40">
    <property type="match status" value="1"/>
</dbReference>
<protein>
    <submittedName>
        <fullName evidence="5">Allophanate hydrolase</fullName>
    </submittedName>
</protein>
<dbReference type="NCBIfam" id="TIGR00370">
    <property type="entry name" value="5-oxoprolinase subunit PxpB"/>
    <property type="match status" value="1"/>
</dbReference>
<gene>
    <name evidence="5" type="ORF">GCM10011450_16500</name>
</gene>
<evidence type="ECO:0000256" key="1">
    <source>
        <dbReference type="ARBA" id="ARBA00022741"/>
    </source>
</evidence>
<evidence type="ECO:0000256" key="2">
    <source>
        <dbReference type="ARBA" id="ARBA00022801"/>
    </source>
</evidence>
<dbReference type="PANTHER" id="PTHR34698:SF2">
    <property type="entry name" value="5-OXOPROLINASE SUBUNIT B"/>
    <property type="match status" value="1"/>
</dbReference>
<dbReference type="Pfam" id="PF02682">
    <property type="entry name" value="CT_C_D"/>
    <property type="match status" value="1"/>
</dbReference>
<keyword evidence="1" id="KW-0547">Nucleotide-binding</keyword>
<dbReference type="Gene3D" id="2.40.100.10">
    <property type="entry name" value="Cyclophilin-like"/>
    <property type="match status" value="1"/>
</dbReference>
<dbReference type="GO" id="GO:0005524">
    <property type="term" value="F:ATP binding"/>
    <property type="evidence" value="ECO:0007669"/>
    <property type="project" value="UniProtKB-KW"/>
</dbReference>
<dbReference type="InterPro" id="IPR010016">
    <property type="entry name" value="PxpB"/>
</dbReference>